<feature type="compositionally biased region" description="Polar residues" evidence="1">
    <location>
        <begin position="128"/>
        <end position="146"/>
    </location>
</feature>
<proteinExistence type="predicted"/>
<name>A0A0D0UMF5_CRYGA</name>
<feature type="compositionally biased region" description="Low complexity" evidence="1">
    <location>
        <begin position="234"/>
        <end position="249"/>
    </location>
</feature>
<feature type="compositionally biased region" description="Basic and acidic residues" evidence="1">
    <location>
        <begin position="186"/>
        <end position="199"/>
    </location>
</feature>
<feature type="compositionally biased region" description="Pro residues" evidence="1">
    <location>
        <begin position="863"/>
        <end position="876"/>
    </location>
</feature>
<dbReference type="EMBL" id="KN847975">
    <property type="protein sequence ID" value="KIR49393.1"/>
    <property type="molecule type" value="Genomic_DNA"/>
</dbReference>
<evidence type="ECO:0000256" key="1">
    <source>
        <dbReference type="SAM" id="MobiDB-lite"/>
    </source>
</evidence>
<accession>A0A0D0UMF5</accession>
<dbReference type="OrthoDB" id="3013446at2759"/>
<sequence length="1215" mass="130967">MSDNLNNHTRNSGNAPALHLSDTLAPIDTMAAPTLPAIPPISPLPPPSPTSSFSGFHRPSSALAAIAYASLSDSLPTSTDRSYQRPLSHSLTIHVPGPLTPSASDIDLPLSPIFKNSPSIARRRTIIQSTTTHEPSPVNVSDSTTPPRVASPEPIEDKPSSIERGSILMPEPQPTPALEQKPNSPRRLEKKPASADLKKSSPSSPTARRSLPRPPKMEPHVEPASSSVPVRTQPLPQLSPAPSSSWPPLNVVRTELPASSQPMQLLTQQQLRPAFHQKHQPENSASSLPIIPGISDAGPYPSSNPIRQPQGPPQSQIQQPKPEVSLGPPPAPANGAGPSRKLQEEVCLECMMRDRDLADVDVQGENVWDRESDAGFKELVWREEDLLKSMRNLDSTETSTAHGKFRSVIDMDDTSSSDEFSQNAGNDGPEARRHREEERRRKQAVKAQRKEVDWRVSKEVGWRGFSWEEGRDGDGLPAGFRGGKGGSLTEEGIKSIMAKFPSASAHRYQKLQDFLRNQWLLVLEIRAEAQRLGHFAFPDDVSCHSSLSNHEGRLPTGTMSSASYSYRQPLLSQQIGGLRQSPSSAAGLLASPIAPNTPPRSNAQRPMTHYLPQREPAKELLTPGGYNSSSVKKRGHSKNTSSPGALEPLAINTNVCRTHDNERRINDNDLWTADRSQGLRPFSFAVRAGAAAAREGSEGHGSMGSVPGQRKSLWGRWGGSVTSFFGGSQGGSGSMIDMHVGLDSERRNRTTSQVYPRAVSLASPTRPSFFSRESLGSSVLDHEPRISRVISQSRLSQVHTGGESDMEDGGRAGKKKGIKGFFQKMKPKGARKNSKAESPNLSNYRQPLNIQGYNPQPSAFGPPSTPETPLAPPPPISVLVRGGGDRGHARTASGSSSSMFTDGQESVNNRLSGSNLYASRSVSAPLGNTSTSDVSMGQSASPGSSKFATTTSAAKRESYASGGNRRSATIGEMGEDRRSVVEVLSNANGANGDSLFCDEPVPVRPGAARPHNKTSTSLTASSQTMLETPPPVNYSNANAFFNHQQHIRSSSIDTGGSLSPNRYKNLPPLPPPGSNDNLHIVQPKESTASPDSFTAVFPDKELSQNKASFYSYPQPQPVAQPSYRQYPQRFHQQQQFQPTGSYAPGYGYGGRASLDQRGSGPKVEKQRAVQTMYGHPMMGMGDMNSIGNMTGVGEVEKKKKGLKGFFGVSKAGRMA</sequence>
<feature type="compositionally biased region" description="Polar residues" evidence="1">
    <location>
        <begin position="257"/>
        <end position="271"/>
    </location>
</feature>
<feature type="region of interest" description="Disordered" evidence="1">
    <location>
        <begin position="574"/>
        <end position="647"/>
    </location>
</feature>
<feature type="region of interest" description="Disordered" evidence="1">
    <location>
        <begin position="1136"/>
        <end position="1166"/>
    </location>
</feature>
<feature type="region of interest" description="Disordered" evidence="1">
    <location>
        <begin position="788"/>
        <end position="907"/>
    </location>
</feature>
<feature type="compositionally biased region" description="Low complexity" evidence="1">
    <location>
        <begin position="581"/>
        <end position="594"/>
    </location>
</feature>
<feature type="compositionally biased region" description="Polar residues" evidence="1">
    <location>
        <begin position="1013"/>
        <end position="1025"/>
    </location>
</feature>
<feature type="compositionally biased region" description="Polar residues" evidence="1">
    <location>
        <begin position="926"/>
        <end position="953"/>
    </location>
</feature>
<dbReference type="AlphaFoldDB" id="A0A0D0UMF5"/>
<feature type="compositionally biased region" description="Low complexity" evidence="1">
    <location>
        <begin position="305"/>
        <end position="322"/>
    </location>
</feature>
<feature type="compositionally biased region" description="Basic and acidic residues" evidence="1">
    <location>
        <begin position="429"/>
        <end position="440"/>
    </location>
</feature>
<gene>
    <name evidence="2" type="ORF">I312_01548</name>
</gene>
<dbReference type="HOGENOM" id="CLU_281867_0_0_1"/>
<feature type="compositionally biased region" description="Polar residues" evidence="1">
    <location>
        <begin position="836"/>
        <end position="857"/>
    </location>
</feature>
<feature type="compositionally biased region" description="Polar residues" evidence="1">
    <location>
        <begin position="789"/>
        <end position="799"/>
    </location>
</feature>
<reference evidence="2" key="1">
    <citation type="submission" date="2015-01" db="EMBL/GenBank/DDBJ databases">
        <title>The Genome Sequence of Cryptococcus gattii CA1280.</title>
        <authorList>
            <consortium name="The Broad Institute Genomics Platform"/>
            <person name="Cuomo C."/>
            <person name="Litvintseva A."/>
            <person name="Chen Y."/>
            <person name="Heitman J."/>
            <person name="Sun S."/>
            <person name="Springer D."/>
            <person name="Dromer F."/>
            <person name="Young S."/>
            <person name="Zeng Q."/>
            <person name="Gargeya S."/>
            <person name="Abouelleil A."/>
            <person name="Alvarado L."/>
            <person name="Chapman S.B."/>
            <person name="Gainer-Dewar J."/>
            <person name="Goldberg J."/>
            <person name="Griggs A."/>
            <person name="Gujja S."/>
            <person name="Hansen M."/>
            <person name="Howarth C."/>
            <person name="Imamovic A."/>
            <person name="Larimer J."/>
            <person name="Murphy C."/>
            <person name="Naylor J."/>
            <person name="Pearson M."/>
            <person name="Priest M."/>
            <person name="Roberts A."/>
            <person name="Saif S."/>
            <person name="Shea T."/>
            <person name="Sykes S."/>
            <person name="Wortman J."/>
            <person name="Nusbaum C."/>
            <person name="Birren B."/>
        </authorList>
    </citation>
    <scope>NUCLEOTIDE SEQUENCE [LARGE SCALE GENOMIC DNA]</scope>
    <source>
        <strain evidence="2">CA1280</strain>
    </source>
</reference>
<feature type="region of interest" description="Disordered" evidence="1">
    <location>
        <begin position="397"/>
        <end position="446"/>
    </location>
</feature>
<feature type="region of interest" description="Disordered" evidence="1">
    <location>
        <begin position="1005"/>
        <end position="1025"/>
    </location>
</feature>
<feature type="region of interest" description="Disordered" evidence="1">
    <location>
        <begin position="128"/>
        <end position="342"/>
    </location>
</feature>
<organism evidence="2">
    <name type="scientific">Cryptococcus bacillisporus CA1280</name>
    <dbReference type="NCBI Taxonomy" id="1296109"/>
    <lineage>
        <taxon>Eukaryota</taxon>
        <taxon>Fungi</taxon>
        <taxon>Dikarya</taxon>
        <taxon>Basidiomycota</taxon>
        <taxon>Agaricomycotina</taxon>
        <taxon>Tremellomycetes</taxon>
        <taxon>Tremellales</taxon>
        <taxon>Cryptococcaceae</taxon>
        <taxon>Cryptococcus</taxon>
        <taxon>Cryptococcus gattii species complex</taxon>
    </lineage>
</organism>
<evidence type="ECO:0000313" key="2">
    <source>
        <dbReference type="EMBL" id="KIR49393.1"/>
    </source>
</evidence>
<feature type="region of interest" description="Disordered" evidence="1">
    <location>
        <begin position="926"/>
        <end position="974"/>
    </location>
</feature>
<feature type="compositionally biased region" description="Polar residues" evidence="1">
    <location>
        <begin position="892"/>
        <end position="907"/>
    </location>
</feature>
<protein>
    <submittedName>
        <fullName evidence="2">Unplaced genomic scaffold supercont1.3, whole genome shotgun sequence</fullName>
    </submittedName>
</protein>